<dbReference type="RefSeq" id="WP_114452417.1">
    <property type="nucleotide sequence ID" value="NZ_QPJC01000003.1"/>
</dbReference>
<protein>
    <submittedName>
        <fullName evidence="1">Uncharacterized protein</fullName>
    </submittedName>
</protein>
<keyword evidence="2" id="KW-1185">Reference proteome</keyword>
<dbReference type="OrthoDB" id="5194004at2"/>
<evidence type="ECO:0000313" key="1">
    <source>
        <dbReference type="EMBL" id="RCW45317.1"/>
    </source>
</evidence>
<gene>
    <name evidence="1" type="ORF">DFQ14_103288</name>
</gene>
<name>A0A368VYK2_9ACTN</name>
<organism evidence="1 2">
    <name type="scientific">Halopolyspora algeriensis</name>
    <dbReference type="NCBI Taxonomy" id="1500506"/>
    <lineage>
        <taxon>Bacteria</taxon>
        <taxon>Bacillati</taxon>
        <taxon>Actinomycetota</taxon>
        <taxon>Actinomycetes</taxon>
        <taxon>Actinomycetes incertae sedis</taxon>
        <taxon>Halopolyspora</taxon>
    </lineage>
</organism>
<evidence type="ECO:0000313" key="2">
    <source>
        <dbReference type="Proteomes" id="UP000253495"/>
    </source>
</evidence>
<comment type="caution">
    <text evidence="1">The sequence shown here is derived from an EMBL/GenBank/DDBJ whole genome shotgun (WGS) entry which is preliminary data.</text>
</comment>
<sequence length="87" mass="9858">MLWFRYRAGVVEESERLVHVADPEMPMGGSYLVSPCGRRFDRGDLDEADEPAKFPPVTGQDRAEPCLMCVMRAMLAAPARFDRPEQE</sequence>
<proteinExistence type="predicted"/>
<dbReference type="Proteomes" id="UP000253495">
    <property type="component" value="Unassembled WGS sequence"/>
</dbReference>
<reference evidence="1 2" key="1">
    <citation type="submission" date="2018-07" db="EMBL/GenBank/DDBJ databases">
        <title>Genomic Encyclopedia of Type Strains, Phase III (KMG-III): the genomes of soil and plant-associated and newly described type strains.</title>
        <authorList>
            <person name="Whitman W."/>
        </authorList>
    </citation>
    <scope>NUCLEOTIDE SEQUENCE [LARGE SCALE GENOMIC DNA]</scope>
    <source>
        <strain evidence="1 2">CECT 8575</strain>
    </source>
</reference>
<dbReference type="AlphaFoldDB" id="A0A368VYK2"/>
<dbReference type="EMBL" id="QPJC01000003">
    <property type="protein sequence ID" value="RCW45317.1"/>
    <property type="molecule type" value="Genomic_DNA"/>
</dbReference>
<accession>A0A368VYK2</accession>